<proteinExistence type="predicted"/>
<evidence type="ECO:0000313" key="4">
    <source>
        <dbReference type="EMBL" id="KAJ7747172.1"/>
    </source>
</evidence>
<keyword evidence="2" id="KW-0863">Zinc-finger</keyword>
<keyword evidence="2" id="KW-0479">Metal-binding</keyword>
<evidence type="ECO:0000259" key="3">
    <source>
        <dbReference type="PROSITE" id="PS50158"/>
    </source>
</evidence>
<reference evidence="4" key="1">
    <citation type="submission" date="2023-03" db="EMBL/GenBank/DDBJ databases">
        <title>Massive genome expansion in bonnet fungi (Mycena s.s.) driven by repeated elements and novel gene families across ecological guilds.</title>
        <authorList>
            <consortium name="Lawrence Berkeley National Laboratory"/>
            <person name="Harder C.B."/>
            <person name="Miyauchi S."/>
            <person name="Viragh M."/>
            <person name="Kuo A."/>
            <person name="Thoen E."/>
            <person name="Andreopoulos B."/>
            <person name="Lu D."/>
            <person name="Skrede I."/>
            <person name="Drula E."/>
            <person name="Henrissat B."/>
            <person name="Morin E."/>
            <person name="Kohler A."/>
            <person name="Barry K."/>
            <person name="LaButti K."/>
            <person name="Morin E."/>
            <person name="Salamov A."/>
            <person name="Lipzen A."/>
            <person name="Mereny Z."/>
            <person name="Hegedus B."/>
            <person name="Baldrian P."/>
            <person name="Stursova M."/>
            <person name="Weitz H."/>
            <person name="Taylor A."/>
            <person name="Grigoriev I.V."/>
            <person name="Nagy L.G."/>
            <person name="Martin F."/>
            <person name="Kauserud H."/>
        </authorList>
    </citation>
    <scope>NUCLEOTIDE SEQUENCE</scope>
    <source>
        <strain evidence="4">CBHHK188m</strain>
    </source>
</reference>
<evidence type="ECO:0000256" key="2">
    <source>
        <dbReference type="PROSITE-ProRule" id="PRU00047"/>
    </source>
</evidence>
<keyword evidence="2" id="KW-0862">Zinc</keyword>
<dbReference type="SUPFAM" id="SSF57756">
    <property type="entry name" value="Retrovirus zinc finger-like domains"/>
    <property type="match status" value="1"/>
</dbReference>
<name>A0AAD7INM1_9AGAR</name>
<dbReference type="Proteomes" id="UP001215280">
    <property type="component" value="Unassembled WGS sequence"/>
</dbReference>
<evidence type="ECO:0000313" key="5">
    <source>
        <dbReference type="Proteomes" id="UP001215280"/>
    </source>
</evidence>
<comment type="caution">
    <text evidence="4">The sequence shown here is derived from an EMBL/GenBank/DDBJ whole genome shotgun (WGS) entry which is preliminary data.</text>
</comment>
<dbReference type="GO" id="GO:0006397">
    <property type="term" value="P:mRNA processing"/>
    <property type="evidence" value="ECO:0007669"/>
    <property type="project" value="UniProtKB-KW"/>
</dbReference>
<dbReference type="InterPro" id="IPR001878">
    <property type="entry name" value="Znf_CCHC"/>
</dbReference>
<dbReference type="GO" id="GO:0003676">
    <property type="term" value="F:nucleic acid binding"/>
    <property type="evidence" value="ECO:0007669"/>
    <property type="project" value="InterPro"/>
</dbReference>
<dbReference type="Pfam" id="PF00098">
    <property type="entry name" value="zf-CCHC"/>
    <property type="match status" value="1"/>
</dbReference>
<evidence type="ECO:0000256" key="1">
    <source>
        <dbReference type="ARBA" id="ARBA00022664"/>
    </source>
</evidence>
<dbReference type="GO" id="GO:0008270">
    <property type="term" value="F:zinc ion binding"/>
    <property type="evidence" value="ECO:0007669"/>
    <property type="project" value="UniProtKB-KW"/>
</dbReference>
<accession>A0AAD7INM1</accession>
<dbReference type="Gene3D" id="4.10.60.10">
    <property type="entry name" value="Zinc finger, CCHC-type"/>
    <property type="match status" value="1"/>
</dbReference>
<keyword evidence="1" id="KW-0507">mRNA processing</keyword>
<dbReference type="EMBL" id="JARJLG010000095">
    <property type="protein sequence ID" value="KAJ7747172.1"/>
    <property type="molecule type" value="Genomic_DNA"/>
</dbReference>
<feature type="domain" description="CCHC-type" evidence="3">
    <location>
        <begin position="7"/>
        <end position="22"/>
    </location>
</feature>
<protein>
    <recommendedName>
        <fullName evidence="3">CCHC-type domain-containing protein</fullName>
    </recommendedName>
</protein>
<dbReference type="InterPro" id="IPR036875">
    <property type="entry name" value="Znf_CCHC_sf"/>
</dbReference>
<dbReference type="PROSITE" id="PS50158">
    <property type="entry name" value="ZF_CCHC"/>
    <property type="match status" value="1"/>
</dbReference>
<sequence length="168" mass="18079">MSGARGCFNCGGFGHQAAACPKAGTPTWCVAVPPAFSQLPAGAEEASTVAITAASRVMCRATARWRRSPRRATSVGRKAISCVAFLSIGEGVWAGACLGARALAVMLGMVSPFPVGRRQCRHPTCVIVHARAMDIYRWRRGHPALHQVSVRWRLFPRASSEARPFFTN</sequence>
<dbReference type="SMART" id="SM00343">
    <property type="entry name" value="ZnF_C2HC"/>
    <property type="match status" value="1"/>
</dbReference>
<organism evidence="4 5">
    <name type="scientific">Mycena maculata</name>
    <dbReference type="NCBI Taxonomy" id="230809"/>
    <lineage>
        <taxon>Eukaryota</taxon>
        <taxon>Fungi</taxon>
        <taxon>Dikarya</taxon>
        <taxon>Basidiomycota</taxon>
        <taxon>Agaricomycotina</taxon>
        <taxon>Agaricomycetes</taxon>
        <taxon>Agaricomycetidae</taxon>
        <taxon>Agaricales</taxon>
        <taxon>Marasmiineae</taxon>
        <taxon>Mycenaceae</taxon>
        <taxon>Mycena</taxon>
    </lineage>
</organism>
<keyword evidence="5" id="KW-1185">Reference proteome</keyword>
<gene>
    <name evidence="4" type="ORF">DFH07DRAFT_578926</name>
</gene>
<dbReference type="AlphaFoldDB" id="A0AAD7INM1"/>